<proteinExistence type="predicted"/>
<evidence type="ECO:0000256" key="1">
    <source>
        <dbReference type="ARBA" id="ARBA00004651"/>
    </source>
</evidence>
<comment type="subcellular location">
    <subcellularLocation>
        <location evidence="1">Cell membrane</location>
        <topology evidence="1">Multi-pass membrane protein</topology>
    </subcellularLocation>
</comment>
<evidence type="ECO:0000256" key="6">
    <source>
        <dbReference type="SAM" id="Phobius"/>
    </source>
</evidence>
<dbReference type="GO" id="GO:0015658">
    <property type="term" value="F:branched-chain amino acid transmembrane transporter activity"/>
    <property type="evidence" value="ECO:0007669"/>
    <property type="project" value="InterPro"/>
</dbReference>
<keyword evidence="2" id="KW-1003">Cell membrane</keyword>
<dbReference type="InterPro" id="IPR043428">
    <property type="entry name" value="LivM-like"/>
</dbReference>
<feature type="transmembrane region" description="Helical" evidence="6">
    <location>
        <begin position="57"/>
        <end position="78"/>
    </location>
</feature>
<keyword evidence="4 6" id="KW-1133">Transmembrane helix</keyword>
<evidence type="ECO:0000256" key="5">
    <source>
        <dbReference type="ARBA" id="ARBA00023136"/>
    </source>
</evidence>
<protein>
    <recommendedName>
        <fullName evidence="8">Branched-chain amino acid ABC transporter permease</fullName>
    </recommendedName>
</protein>
<evidence type="ECO:0000313" key="7">
    <source>
        <dbReference type="EMBL" id="SVA03579.1"/>
    </source>
</evidence>
<name>A0A381SJH7_9ZZZZ</name>
<evidence type="ECO:0008006" key="8">
    <source>
        <dbReference type="Google" id="ProtNLM"/>
    </source>
</evidence>
<dbReference type="AlphaFoldDB" id="A0A381SJH7"/>
<feature type="transmembrane region" description="Helical" evidence="6">
    <location>
        <begin position="31"/>
        <end position="50"/>
    </location>
</feature>
<dbReference type="EMBL" id="UINC01003126">
    <property type="protein sequence ID" value="SVA03579.1"/>
    <property type="molecule type" value="Genomic_DNA"/>
</dbReference>
<feature type="transmembrane region" description="Helical" evidence="6">
    <location>
        <begin position="7"/>
        <end position="25"/>
    </location>
</feature>
<sequence length="322" mass="35730">MNKTRKQFFLTTVGLALVMALFPMWLGEFYLHVVTIGLFYVILAISWNLLAGYAGQLSLAHHAFAAVGGYASALLFLYGSEALGTPLPLWTTIIFGTIFAGLVGYGLGSVCLNMRRIYLAITTWAFAESFRLWVMSEYEITRGDLGLSTELLFDTSDPTPFFYVFLGATALCLWIVFEIIRSPAGFYLRALRDDEEAAQAMGVDTVRWKRFAFTASSAMAGFAGTLQAHYIGMLTPTPIKFNEMAIILVMVIAGGLRSFWGPAIGAMFIQVLAEALRDYAEYRMVLFAVMVLAIMRFYREGIFGMMRDGVAILRSQPIRGST</sequence>
<feature type="transmembrane region" description="Helical" evidence="6">
    <location>
        <begin position="211"/>
        <end position="232"/>
    </location>
</feature>
<feature type="transmembrane region" description="Helical" evidence="6">
    <location>
        <begin position="280"/>
        <end position="298"/>
    </location>
</feature>
<keyword evidence="5 6" id="KW-0472">Membrane</keyword>
<evidence type="ECO:0000256" key="2">
    <source>
        <dbReference type="ARBA" id="ARBA00022475"/>
    </source>
</evidence>
<feature type="transmembrane region" description="Helical" evidence="6">
    <location>
        <begin position="90"/>
        <end position="110"/>
    </location>
</feature>
<dbReference type="PANTHER" id="PTHR30482:SF10">
    <property type="entry name" value="HIGH-AFFINITY BRANCHED-CHAIN AMINO ACID TRANSPORT PROTEIN BRAE"/>
    <property type="match status" value="1"/>
</dbReference>
<dbReference type="Pfam" id="PF02653">
    <property type="entry name" value="BPD_transp_2"/>
    <property type="match status" value="1"/>
</dbReference>
<dbReference type="InterPro" id="IPR001851">
    <property type="entry name" value="ABC_transp_permease"/>
</dbReference>
<dbReference type="GO" id="GO:0005886">
    <property type="term" value="C:plasma membrane"/>
    <property type="evidence" value="ECO:0007669"/>
    <property type="project" value="UniProtKB-SubCell"/>
</dbReference>
<dbReference type="PANTHER" id="PTHR30482">
    <property type="entry name" value="HIGH-AFFINITY BRANCHED-CHAIN AMINO ACID TRANSPORT SYSTEM PERMEASE"/>
    <property type="match status" value="1"/>
</dbReference>
<feature type="transmembrane region" description="Helical" evidence="6">
    <location>
        <begin position="161"/>
        <end position="180"/>
    </location>
</feature>
<organism evidence="7">
    <name type="scientific">marine metagenome</name>
    <dbReference type="NCBI Taxonomy" id="408172"/>
    <lineage>
        <taxon>unclassified sequences</taxon>
        <taxon>metagenomes</taxon>
        <taxon>ecological metagenomes</taxon>
    </lineage>
</organism>
<gene>
    <name evidence="7" type="ORF">METZ01_LOCUS56433</name>
</gene>
<feature type="transmembrane region" description="Helical" evidence="6">
    <location>
        <begin position="244"/>
        <end position="268"/>
    </location>
</feature>
<reference evidence="7" key="1">
    <citation type="submission" date="2018-05" db="EMBL/GenBank/DDBJ databases">
        <authorList>
            <person name="Lanie J.A."/>
            <person name="Ng W.-L."/>
            <person name="Kazmierczak K.M."/>
            <person name="Andrzejewski T.M."/>
            <person name="Davidsen T.M."/>
            <person name="Wayne K.J."/>
            <person name="Tettelin H."/>
            <person name="Glass J.I."/>
            <person name="Rusch D."/>
            <person name="Podicherti R."/>
            <person name="Tsui H.-C.T."/>
            <person name="Winkler M.E."/>
        </authorList>
    </citation>
    <scope>NUCLEOTIDE SEQUENCE</scope>
</reference>
<dbReference type="CDD" id="cd06581">
    <property type="entry name" value="TM_PBP1_LivM_like"/>
    <property type="match status" value="1"/>
</dbReference>
<evidence type="ECO:0000256" key="3">
    <source>
        <dbReference type="ARBA" id="ARBA00022692"/>
    </source>
</evidence>
<accession>A0A381SJH7</accession>
<keyword evidence="3 6" id="KW-0812">Transmembrane</keyword>
<evidence type="ECO:0000256" key="4">
    <source>
        <dbReference type="ARBA" id="ARBA00022989"/>
    </source>
</evidence>